<proteinExistence type="predicted"/>
<accession>A0ACB7XTW5</accession>
<evidence type="ECO:0000313" key="1">
    <source>
        <dbReference type="EMBL" id="KAH7844411.1"/>
    </source>
</evidence>
<sequence>MMNGALMAMSHLTKRGAIWPSEEGNSISGNAHSPAQYLPIVLKIKHLLFPQGRSIKPEGSSSLRMEERKWEDLDMDCLVNVIRRVGMESLILDVPFVCKSWYKATLNPLCWQKLHVPLISFPPSVHGMICLDTPRSRLENECHIFGDSCANAFITSVVKRSDRSATSIVLPPCCTEKTLLFIADESPNLRVLVLREYPSHDLTSKFPNLLSKWKHLEFLSITSSCINCSMEELLSRIKVHCKDFSGLAVKGGAIEEKEAIAIVTLVPNIKYLDLSSSEIERENLLIILKGCKELVHFDVRYCQGFEEGDEEILKLASHITTFKDEGSSLSNFGRFFRHHAMFRGTKHVQCDCDVVQVVEEVLKKLEHRKSK</sequence>
<evidence type="ECO:0000313" key="2">
    <source>
        <dbReference type="Proteomes" id="UP000828048"/>
    </source>
</evidence>
<dbReference type="Proteomes" id="UP000828048">
    <property type="component" value="Chromosome 1"/>
</dbReference>
<name>A0ACB7XTW5_9ERIC</name>
<protein>
    <submittedName>
        <fullName evidence="1">Uncharacterized protein</fullName>
    </submittedName>
</protein>
<comment type="caution">
    <text evidence="1">The sequence shown here is derived from an EMBL/GenBank/DDBJ whole genome shotgun (WGS) entry which is preliminary data.</text>
</comment>
<organism evidence="1 2">
    <name type="scientific">Vaccinium darrowii</name>
    <dbReference type="NCBI Taxonomy" id="229202"/>
    <lineage>
        <taxon>Eukaryota</taxon>
        <taxon>Viridiplantae</taxon>
        <taxon>Streptophyta</taxon>
        <taxon>Embryophyta</taxon>
        <taxon>Tracheophyta</taxon>
        <taxon>Spermatophyta</taxon>
        <taxon>Magnoliopsida</taxon>
        <taxon>eudicotyledons</taxon>
        <taxon>Gunneridae</taxon>
        <taxon>Pentapetalae</taxon>
        <taxon>asterids</taxon>
        <taxon>Ericales</taxon>
        <taxon>Ericaceae</taxon>
        <taxon>Vaccinioideae</taxon>
        <taxon>Vaccinieae</taxon>
        <taxon>Vaccinium</taxon>
    </lineage>
</organism>
<dbReference type="EMBL" id="CM037151">
    <property type="protein sequence ID" value="KAH7844411.1"/>
    <property type="molecule type" value="Genomic_DNA"/>
</dbReference>
<keyword evidence="2" id="KW-1185">Reference proteome</keyword>
<reference evidence="1 2" key="1">
    <citation type="journal article" date="2021" name="Hortic Res">
        <title>High-quality reference genome and annotation aids understanding of berry development for evergreen blueberry (Vaccinium darrowii).</title>
        <authorList>
            <person name="Yu J."/>
            <person name="Hulse-Kemp A.M."/>
            <person name="Babiker E."/>
            <person name="Staton M."/>
        </authorList>
    </citation>
    <scope>NUCLEOTIDE SEQUENCE [LARGE SCALE GENOMIC DNA]</scope>
    <source>
        <strain evidence="2">cv. NJ 8807/NJ 8810</strain>
        <tissue evidence="1">Young leaf</tissue>
    </source>
</reference>
<gene>
    <name evidence="1" type="ORF">Vadar_027689</name>
</gene>